<evidence type="ECO:0000256" key="6">
    <source>
        <dbReference type="ARBA" id="ARBA00034078"/>
    </source>
</evidence>
<evidence type="ECO:0000256" key="4">
    <source>
        <dbReference type="ARBA" id="ARBA00023004"/>
    </source>
</evidence>
<dbReference type="KEGG" id="roz:CBI38_08690"/>
<dbReference type="GO" id="GO:0009055">
    <property type="term" value="F:electron transfer activity"/>
    <property type="evidence" value="ECO:0007669"/>
    <property type="project" value="TreeGrafter"/>
</dbReference>
<dbReference type="RefSeq" id="WP_109328131.1">
    <property type="nucleotide sequence ID" value="NZ_CP021354.1"/>
</dbReference>
<dbReference type="PROSITE" id="PS00814">
    <property type="entry name" value="ADX"/>
    <property type="match status" value="1"/>
</dbReference>
<dbReference type="InterPro" id="IPR012675">
    <property type="entry name" value="Beta-grasp_dom_sf"/>
</dbReference>
<evidence type="ECO:0000256" key="2">
    <source>
        <dbReference type="ARBA" id="ARBA00022714"/>
    </source>
</evidence>
<dbReference type="OrthoDB" id="9799640at2"/>
<dbReference type="SUPFAM" id="SSF54292">
    <property type="entry name" value="2Fe-2S ferredoxin-like"/>
    <property type="match status" value="1"/>
</dbReference>
<evidence type="ECO:0000313" key="8">
    <source>
        <dbReference type="EMBL" id="AWK71658.1"/>
    </source>
</evidence>
<dbReference type="AlphaFoldDB" id="A0A2S2BSW6"/>
<organism evidence="8 10">
    <name type="scientific">Rhodococcus oxybenzonivorans</name>
    <dbReference type="NCBI Taxonomy" id="1990687"/>
    <lineage>
        <taxon>Bacteria</taxon>
        <taxon>Bacillati</taxon>
        <taxon>Actinomycetota</taxon>
        <taxon>Actinomycetes</taxon>
        <taxon>Mycobacteriales</taxon>
        <taxon>Nocardiaceae</taxon>
        <taxon>Rhodococcus</taxon>
    </lineage>
</organism>
<evidence type="ECO:0000259" key="7">
    <source>
        <dbReference type="PROSITE" id="PS51085"/>
    </source>
</evidence>
<dbReference type="PRINTS" id="PR00355">
    <property type="entry name" value="ADRENODOXIN"/>
</dbReference>
<proteinExistence type="inferred from homology"/>
<keyword evidence="5" id="KW-0411">Iron-sulfur</keyword>
<sequence length="107" mass="11392">MPKATFISPDGNHDELSVASGTTLMQAAVGHGIRSIVGDCGGSGACATCHVYVEQEFLDKLTPMDSNEQEMLECASSPVQDNSRLSCQIAMHDHLDGITVEVAPTQW</sequence>
<dbReference type="PANTHER" id="PTHR23426">
    <property type="entry name" value="FERREDOXIN/ADRENODOXIN"/>
    <property type="match status" value="1"/>
</dbReference>
<dbReference type="InterPro" id="IPR036010">
    <property type="entry name" value="2Fe-2S_ferredoxin-like_sf"/>
</dbReference>
<dbReference type="Pfam" id="PF00111">
    <property type="entry name" value="Fer2"/>
    <property type="match status" value="1"/>
</dbReference>
<dbReference type="PANTHER" id="PTHR23426:SF65">
    <property type="entry name" value="FERREDOXIN-2, MITOCHONDRIAL"/>
    <property type="match status" value="1"/>
</dbReference>
<dbReference type="CDD" id="cd00207">
    <property type="entry name" value="fer2"/>
    <property type="match status" value="1"/>
</dbReference>
<dbReference type="InterPro" id="IPR018298">
    <property type="entry name" value="Adrenodoxin_Fe-S_BS"/>
</dbReference>
<gene>
    <name evidence="8" type="ORF">CBI38_08690</name>
    <name evidence="9" type="ORF">R4315_23770</name>
</gene>
<dbReference type="GO" id="GO:0140647">
    <property type="term" value="P:P450-containing electron transport chain"/>
    <property type="evidence" value="ECO:0007669"/>
    <property type="project" value="InterPro"/>
</dbReference>
<evidence type="ECO:0000256" key="5">
    <source>
        <dbReference type="ARBA" id="ARBA00023014"/>
    </source>
</evidence>
<dbReference type="EMBL" id="JAWLUP010000092">
    <property type="protein sequence ID" value="MDV7267547.1"/>
    <property type="molecule type" value="Genomic_DNA"/>
</dbReference>
<evidence type="ECO:0000313" key="9">
    <source>
        <dbReference type="EMBL" id="MDV7267547.1"/>
    </source>
</evidence>
<dbReference type="EMBL" id="CP021354">
    <property type="protein sequence ID" value="AWK71658.1"/>
    <property type="molecule type" value="Genomic_DNA"/>
</dbReference>
<feature type="domain" description="2Fe-2S ferredoxin-type" evidence="7">
    <location>
        <begin position="2"/>
        <end position="106"/>
    </location>
</feature>
<evidence type="ECO:0000313" key="10">
    <source>
        <dbReference type="Proteomes" id="UP000245711"/>
    </source>
</evidence>
<evidence type="ECO:0000256" key="3">
    <source>
        <dbReference type="ARBA" id="ARBA00022723"/>
    </source>
</evidence>
<reference evidence="8 10" key="1">
    <citation type="submission" date="2017-05" db="EMBL/GenBank/DDBJ databases">
        <title>Isolation of Rhodococcus sp. S2-17 biodegrading of BP-3.</title>
        <authorList>
            <person name="Lee Y."/>
            <person name="Kim K.H."/>
            <person name="Chun B.H."/>
            <person name="Jung H.S."/>
            <person name="Jeon C.O."/>
        </authorList>
    </citation>
    <scope>NUCLEOTIDE SEQUENCE [LARGE SCALE GENOMIC DNA]</scope>
    <source>
        <strain evidence="8 10">S2-17</strain>
    </source>
</reference>
<accession>A0A2S2BSW6</accession>
<keyword evidence="2" id="KW-0001">2Fe-2S</keyword>
<dbReference type="Proteomes" id="UP000245711">
    <property type="component" value="Chromosome"/>
</dbReference>
<dbReference type="GO" id="GO:0051537">
    <property type="term" value="F:2 iron, 2 sulfur cluster binding"/>
    <property type="evidence" value="ECO:0007669"/>
    <property type="project" value="UniProtKB-KW"/>
</dbReference>
<dbReference type="Gene3D" id="3.10.20.30">
    <property type="match status" value="1"/>
</dbReference>
<dbReference type="PROSITE" id="PS51085">
    <property type="entry name" value="2FE2S_FER_2"/>
    <property type="match status" value="1"/>
</dbReference>
<name>A0A2S2BSW6_9NOCA</name>
<comment type="similarity">
    <text evidence="1">Belongs to the adrenodoxin/putidaredoxin family.</text>
</comment>
<comment type="cofactor">
    <cofactor evidence="6">
        <name>[2Fe-2S] cluster</name>
        <dbReference type="ChEBI" id="CHEBI:190135"/>
    </cofactor>
</comment>
<dbReference type="GO" id="GO:0046872">
    <property type="term" value="F:metal ion binding"/>
    <property type="evidence" value="ECO:0007669"/>
    <property type="project" value="UniProtKB-KW"/>
</dbReference>
<dbReference type="InterPro" id="IPR001055">
    <property type="entry name" value="Adrenodoxin-like"/>
</dbReference>
<dbReference type="Proteomes" id="UP001185863">
    <property type="component" value="Unassembled WGS sequence"/>
</dbReference>
<reference evidence="9" key="2">
    <citation type="submission" date="2023-10" db="EMBL/GenBank/DDBJ databases">
        <title>Development of a sustainable strategy for remediation of hydrocarbon-contaminated territories based on the waste exchange concept.</title>
        <authorList>
            <person name="Krivoruchko A."/>
        </authorList>
    </citation>
    <scope>NUCLEOTIDE SEQUENCE</scope>
    <source>
        <strain evidence="9">IEGM 68</strain>
    </source>
</reference>
<evidence type="ECO:0000256" key="1">
    <source>
        <dbReference type="ARBA" id="ARBA00010914"/>
    </source>
</evidence>
<dbReference type="InterPro" id="IPR001041">
    <property type="entry name" value="2Fe-2S_ferredoxin-type"/>
</dbReference>
<keyword evidence="3" id="KW-0479">Metal-binding</keyword>
<keyword evidence="10" id="KW-1185">Reference proteome</keyword>
<keyword evidence="4" id="KW-0408">Iron</keyword>
<protein>
    <submittedName>
        <fullName evidence="9">2Fe-2S iron-sulfur cluster-binding protein</fullName>
    </submittedName>
    <submittedName>
        <fullName evidence="8">Ferredoxin</fullName>
    </submittedName>
</protein>